<dbReference type="EMBL" id="JANBOH010000154">
    <property type="protein sequence ID" value="KAJ1644601.1"/>
    <property type="molecule type" value="Genomic_DNA"/>
</dbReference>
<dbReference type="InterPro" id="IPR013258">
    <property type="entry name" value="Striatin_N"/>
</dbReference>
<feature type="coiled-coil region" evidence="4">
    <location>
        <begin position="438"/>
        <end position="479"/>
    </location>
</feature>
<evidence type="ECO:0000256" key="1">
    <source>
        <dbReference type="ARBA" id="ARBA00022574"/>
    </source>
</evidence>
<dbReference type="GO" id="GO:0019988">
    <property type="term" value="P:charged-tRNA amino acid modification"/>
    <property type="evidence" value="ECO:0007669"/>
    <property type="project" value="InterPro"/>
</dbReference>
<dbReference type="Pfam" id="PF00400">
    <property type="entry name" value="WD40"/>
    <property type="match status" value="3"/>
</dbReference>
<dbReference type="GO" id="GO:0043399">
    <property type="term" value="F:tRNA adenosine(64)-2'-O-ribosylphosphate transferase activity"/>
    <property type="evidence" value="ECO:0007669"/>
    <property type="project" value="InterPro"/>
</dbReference>
<evidence type="ECO:0000313" key="9">
    <source>
        <dbReference type="Proteomes" id="UP001145021"/>
    </source>
</evidence>
<dbReference type="InterPro" id="IPR016130">
    <property type="entry name" value="Tyr_Pase_AS"/>
</dbReference>
<protein>
    <submittedName>
        <fullName evidence="8">tRNA A64-2'-O-ribosylphosphate transferase</fullName>
    </submittedName>
</protein>
<feature type="domain" description="Striatin N-terminal" evidence="6">
    <location>
        <begin position="434"/>
        <end position="551"/>
    </location>
</feature>
<dbReference type="InterPro" id="IPR029021">
    <property type="entry name" value="Prot-tyrosine_phosphatase-like"/>
</dbReference>
<keyword evidence="2" id="KW-0677">Repeat</keyword>
<keyword evidence="4" id="KW-0175">Coiled coil</keyword>
<evidence type="ECO:0000256" key="3">
    <source>
        <dbReference type="PROSITE-ProRule" id="PRU00221"/>
    </source>
</evidence>
<dbReference type="SMART" id="SM00320">
    <property type="entry name" value="WD40"/>
    <property type="match status" value="7"/>
</dbReference>
<feature type="repeat" description="WD" evidence="3">
    <location>
        <begin position="820"/>
        <end position="851"/>
    </location>
</feature>
<feature type="region of interest" description="Disordered" evidence="5">
    <location>
        <begin position="489"/>
        <end position="528"/>
    </location>
</feature>
<feature type="repeat" description="WD" evidence="3">
    <location>
        <begin position="869"/>
        <end position="903"/>
    </location>
</feature>
<evidence type="ECO:0000313" key="8">
    <source>
        <dbReference type="EMBL" id="KAJ1644601.1"/>
    </source>
</evidence>
<dbReference type="Pfam" id="PF17184">
    <property type="entry name" value="Rit1_C"/>
    <property type="match status" value="1"/>
</dbReference>
<dbReference type="InterPro" id="IPR036322">
    <property type="entry name" value="WD40_repeat_dom_sf"/>
</dbReference>
<dbReference type="PANTHER" id="PTHR31811:SF0">
    <property type="entry name" value="TRNA A64-2'-O-RIBOSYLPHOSPHATE TRANSFERASE"/>
    <property type="match status" value="1"/>
</dbReference>
<feature type="compositionally biased region" description="Acidic residues" evidence="5">
    <location>
        <begin position="681"/>
        <end position="700"/>
    </location>
</feature>
<dbReference type="PANTHER" id="PTHR31811">
    <property type="entry name" value="TRNA A64-2'-O-RIBOSYLPHOSPHATE TRANSFERASE"/>
    <property type="match status" value="1"/>
</dbReference>
<feature type="region of interest" description="Disordered" evidence="5">
    <location>
        <begin position="680"/>
        <end position="700"/>
    </location>
</feature>
<evidence type="ECO:0000259" key="7">
    <source>
        <dbReference type="Pfam" id="PF17184"/>
    </source>
</evidence>
<feature type="repeat" description="WD" evidence="3">
    <location>
        <begin position="761"/>
        <end position="806"/>
    </location>
</feature>
<dbReference type="InterPro" id="IPR001680">
    <property type="entry name" value="WD40_rpt"/>
</dbReference>
<dbReference type="InterPro" id="IPR019775">
    <property type="entry name" value="WD40_repeat_CS"/>
</dbReference>
<organism evidence="8 9">
    <name type="scientific">Coemansia asiatica</name>
    <dbReference type="NCBI Taxonomy" id="1052880"/>
    <lineage>
        <taxon>Eukaryota</taxon>
        <taxon>Fungi</taxon>
        <taxon>Fungi incertae sedis</taxon>
        <taxon>Zoopagomycota</taxon>
        <taxon>Kickxellomycotina</taxon>
        <taxon>Kickxellomycetes</taxon>
        <taxon>Kickxellales</taxon>
        <taxon>Kickxellaceae</taxon>
        <taxon>Coemansia</taxon>
    </lineage>
</organism>
<keyword evidence="1 3" id="KW-0853">WD repeat</keyword>
<dbReference type="Gene3D" id="3.90.190.10">
    <property type="entry name" value="Protein tyrosine phosphatase superfamily"/>
    <property type="match status" value="1"/>
</dbReference>
<dbReference type="Pfam" id="PF08232">
    <property type="entry name" value="Striatin"/>
    <property type="match status" value="1"/>
</dbReference>
<dbReference type="PROSITE" id="PS50294">
    <property type="entry name" value="WD_REPEATS_REGION"/>
    <property type="match status" value="2"/>
</dbReference>
<keyword evidence="9" id="KW-1185">Reference proteome</keyword>
<dbReference type="PROSITE" id="PS00383">
    <property type="entry name" value="TYR_PHOSPHATASE_1"/>
    <property type="match status" value="1"/>
</dbReference>
<dbReference type="Proteomes" id="UP001145021">
    <property type="component" value="Unassembled WGS sequence"/>
</dbReference>
<feature type="domain" description="Rit1 N-terminal" evidence="7">
    <location>
        <begin position="20"/>
        <end position="282"/>
    </location>
</feature>
<dbReference type="Gene3D" id="2.130.10.10">
    <property type="entry name" value="YVTN repeat-like/Quinoprotein amine dehydrogenase"/>
    <property type="match status" value="2"/>
</dbReference>
<comment type="caution">
    <text evidence="8">The sequence shown here is derived from an EMBL/GenBank/DDBJ whole genome shotgun (WGS) entry which is preliminary data.</text>
</comment>
<dbReference type="InterPro" id="IPR007306">
    <property type="entry name" value="Rit1"/>
</dbReference>
<dbReference type="SUPFAM" id="SSF52799">
    <property type="entry name" value="(Phosphotyrosine protein) phosphatases II"/>
    <property type="match status" value="1"/>
</dbReference>
<dbReference type="AlphaFoldDB" id="A0A9W7XKF8"/>
<proteinExistence type="predicted"/>
<gene>
    <name evidence="8" type="primary">RIT1</name>
    <name evidence="8" type="ORF">LPJ64_003738</name>
</gene>
<reference evidence="8" key="1">
    <citation type="submission" date="2022-07" db="EMBL/GenBank/DDBJ databases">
        <title>Phylogenomic reconstructions and comparative analyses of Kickxellomycotina fungi.</title>
        <authorList>
            <person name="Reynolds N.K."/>
            <person name="Stajich J.E."/>
            <person name="Barry K."/>
            <person name="Grigoriev I.V."/>
            <person name="Crous P."/>
            <person name="Smith M.E."/>
        </authorList>
    </citation>
    <scope>NUCLEOTIDE SEQUENCE</scope>
    <source>
        <strain evidence="8">NBRC 105413</strain>
    </source>
</reference>
<dbReference type="PROSITE" id="PS00678">
    <property type="entry name" value="WD_REPEATS_1"/>
    <property type="match status" value="1"/>
</dbReference>
<sequence>MLSNKFDKVDDDFYKISNQLRKETRSMYNRLRSIEDDSEFVSHISELLPQYPVLANERCGLWYVDSEISFAQSVYFKSTDGHNRNWKFSLRRANTHLFDILRTHGGCIIVDSTRQGKRMPDSFSRTIPIWCAVWNYYRGACGVSVDVPEEVVSPSEKNQIDMLIPEFAKQLESSGVDFKKMVDGIDGILKPMWVTRDRGIGELSKLDMQGVIPVICVCASACVGMDKRVEAAFGRDAYLYVQGAADDHELWAQGLTPRLFWKHRRRLLSDKKACEQLANEIVGRECDPDNGSFDFIGTTSVAVGGRTSGRPPECWNKFDAVINCGAPEYQGNRDKALSSKYLFLEIPEGKKGQVELGKNISKALAFAKPFVGNPDKRLLVHCSQGMDRSAIIKSRQPMANPSRATLKQVNRFFLDILSQSSKNGAQFDRALGVIKSERRRYEQERAEWDVERIRLKAQISAYEKRIELLGTQYMAAQRQISILESLVKRRSNSSRSSSGDSKEPHSTTDDNNAGAIDSVHGLVKETERRRERSRMLLERCLEEIDVLLAPQSLLESPSAAAATAGMRRRSSVDAMGPNGVIESEIASTSPGLWQMRLTTSVSAPIIGEPADMDRSQEAHSAAVLVLDKKRNGRKATRAFESQEFGKISETGPAQQKKTYSGLVDLQNNNKDKPSVVTCFPTEEEEEEATEDGDDDDGEEECEYEDEEENVNGSIQSIQDIQGIQSIKENAVGRELEKLIKVDEVDVVPAKAQSQWQIQKSFTGHLDTVRSICVREAHSEDTAQMLSGSDDGMVILWDIERGSRRKSRKRPTGDITPQYIFRGHLASVTSVVWDSAHDFAYSGSLDSSIKAWAVPKKDDDPEACFAARGLFGHTDAVWDLALSVRGGLLASVGADRSCRLWSIDPHYAAEPVRRVVSSSEVPASAVFVDDSGARVAVGYVSGEVTVFDTETGTAAVSVSGLPRVTKIAWNSDNLVAAACVDGSARICDLRSGDSAIALARPFIGSNDILTAIDIVAGQPCAVAGGSDGVVTWWDWRNPMQRDAANQVFRHRTKGDEGVCSVQAFSSASGEQYVASAGSDARVYFSKRKG</sequence>
<evidence type="ECO:0000256" key="4">
    <source>
        <dbReference type="SAM" id="Coils"/>
    </source>
</evidence>
<evidence type="ECO:0000259" key="6">
    <source>
        <dbReference type="Pfam" id="PF08232"/>
    </source>
</evidence>
<dbReference type="InterPro" id="IPR015943">
    <property type="entry name" value="WD40/YVTN_repeat-like_dom_sf"/>
</dbReference>
<name>A0A9W7XKF8_9FUNG</name>
<dbReference type="SUPFAM" id="SSF50978">
    <property type="entry name" value="WD40 repeat-like"/>
    <property type="match status" value="1"/>
</dbReference>
<evidence type="ECO:0000256" key="2">
    <source>
        <dbReference type="ARBA" id="ARBA00022737"/>
    </source>
</evidence>
<evidence type="ECO:0000256" key="5">
    <source>
        <dbReference type="SAM" id="MobiDB-lite"/>
    </source>
</evidence>
<dbReference type="InterPro" id="IPR033449">
    <property type="entry name" value="Rit1_N"/>
</dbReference>
<dbReference type="PROSITE" id="PS50082">
    <property type="entry name" value="WD_REPEATS_2"/>
    <property type="match status" value="3"/>
</dbReference>
<accession>A0A9W7XKF8</accession>
<keyword evidence="8" id="KW-0808">Transferase</keyword>
<dbReference type="GO" id="GO:0005737">
    <property type="term" value="C:cytoplasm"/>
    <property type="evidence" value="ECO:0007669"/>
    <property type="project" value="TreeGrafter"/>
</dbReference>